<dbReference type="Pfam" id="PF01548">
    <property type="entry name" value="DEDD_Tnp_IS110"/>
    <property type="match status" value="1"/>
</dbReference>
<evidence type="ECO:0000259" key="3">
    <source>
        <dbReference type="Pfam" id="PF02371"/>
    </source>
</evidence>
<sequence>MWAGRTIYGPRVRACNWPPFRLTRLSYELGRIVVVIALQPPENRRERVGRVIGLDLSKHTAEVAVLWPGAEAPQRWRFPAEPAAIRAFARQLGPEDRVALESCTNAFAFHRLLSQHSGSVVVSNPLKTRIIAEAKVKTDKIDAEVLARLLAADFLPAVWVPDSRTDHLRHLVFHRHGLVAQRTQVKNRIHAILHRNLIAPVMTDLLGTTGRAFLGKVDLPAPERELLDADLRTFDFLEGEITAAEKSFAHAALDDSEVRRLMTVPGLALASAVGLKAAIGDVRRFKRPSNLVSYFGLNPSVYQSGLKAYTGHISRRGRSHARSICVEASHQLVRAPGPFHAFFLRLQRRKGYNVALTAVARKLVVLIWHMLTRGEDYRYAPPFRTREKLNRLRYLATGQRSARGTKPDPGLDKQAATKGEAEYLQ</sequence>
<evidence type="ECO:0000256" key="1">
    <source>
        <dbReference type="SAM" id="MobiDB-lite"/>
    </source>
</evidence>
<accession>A0A538TCP4</accession>
<feature type="non-terminal residue" evidence="4">
    <location>
        <position position="425"/>
    </location>
</feature>
<dbReference type="Pfam" id="PF02371">
    <property type="entry name" value="Transposase_20"/>
    <property type="match status" value="1"/>
</dbReference>
<dbReference type="PANTHER" id="PTHR33055:SF13">
    <property type="entry name" value="TRANSPOSASE"/>
    <property type="match status" value="1"/>
</dbReference>
<feature type="region of interest" description="Disordered" evidence="1">
    <location>
        <begin position="397"/>
        <end position="425"/>
    </location>
</feature>
<dbReference type="PANTHER" id="PTHR33055">
    <property type="entry name" value="TRANSPOSASE FOR INSERTION SEQUENCE ELEMENT IS1111A"/>
    <property type="match status" value="1"/>
</dbReference>
<dbReference type="InterPro" id="IPR002525">
    <property type="entry name" value="Transp_IS110-like_N"/>
</dbReference>
<dbReference type="Proteomes" id="UP000316609">
    <property type="component" value="Unassembled WGS sequence"/>
</dbReference>
<protein>
    <submittedName>
        <fullName evidence="4">IS110 family transposase</fullName>
    </submittedName>
</protein>
<name>A0A538TCP4_UNCEI</name>
<comment type="caution">
    <text evidence="4">The sequence shown here is derived from an EMBL/GenBank/DDBJ whole genome shotgun (WGS) entry which is preliminary data.</text>
</comment>
<dbReference type="InterPro" id="IPR003346">
    <property type="entry name" value="Transposase_20"/>
</dbReference>
<dbReference type="AlphaFoldDB" id="A0A538TCP4"/>
<dbReference type="GO" id="GO:0004803">
    <property type="term" value="F:transposase activity"/>
    <property type="evidence" value="ECO:0007669"/>
    <property type="project" value="InterPro"/>
</dbReference>
<dbReference type="GO" id="GO:0003677">
    <property type="term" value="F:DNA binding"/>
    <property type="evidence" value="ECO:0007669"/>
    <property type="project" value="InterPro"/>
</dbReference>
<proteinExistence type="predicted"/>
<gene>
    <name evidence="4" type="ORF">E6K78_12840</name>
</gene>
<dbReference type="NCBIfam" id="NF033542">
    <property type="entry name" value="transpos_IS110"/>
    <property type="match status" value="1"/>
</dbReference>
<evidence type="ECO:0000313" key="4">
    <source>
        <dbReference type="EMBL" id="TMQ61398.1"/>
    </source>
</evidence>
<feature type="domain" description="Transposase IS110-like N-terminal" evidence="2">
    <location>
        <begin position="52"/>
        <end position="194"/>
    </location>
</feature>
<dbReference type="EMBL" id="VBOY01000177">
    <property type="protein sequence ID" value="TMQ61398.1"/>
    <property type="molecule type" value="Genomic_DNA"/>
</dbReference>
<evidence type="ECO:0000313" key="5">
    <source>
        <dbReference type="Proteomes" id="UP000316609"/>
    </source>
</evidence>
<dbReference type="GO" id="GO:0006313">
    <property type="term" value="P:DNA transposition"/>
    <property type="evidence" value="ECO:0007669"/>
    <property type="project" value="InterPro"/>
</dbReference>
<evidence type="ECO:0000259" key="2">
    <source>
        <dbReference type="Pfam" id="PF01548"/>
    </source>
</evidence>
<dbReference type="InterPro" id="IPR047650">
    <property type="entry name" value="Transpos_IS110"/>
</dbReference>
<reference evidence="4 5" key="1">
    <citation type="journal article" date="2019" name="Nat. Microbiol.">
        <title>Mediterranean grassland soil C-N compound turnover is dependent on rainfall and depth, and is mediated by genomically divergent microorganisms.</title>
        <authorList>
            <person name="Diamond S."/>
            <person name="Andeer P.F."/>
            <person name="Li Z."/>
            <person name="Crits-Christoph A."/>
            <person name="Burstein D."/>
            <person name="Anantharaman K."/>
            <person name="Lane K.R."/>
            <person name="Thomas B.C."/>
            <person name="Pan C."/>
            <person name="Northen T.R."/>
            <person name="Banfield J.F."/>
        </authorList>
    </citation>
    <scope>NUCLEOTIDE SEQUENCE [LARGE SCALE GENOMIC DNA]</scope>
    <source>
        <strain evidence="4">WS_8</strain>
    </source>
</reference>
<organism evidence="4 5">
    <name type="scientific">Eiseniibacteriota bacterium</name>
    <dbReference type="NCBI Taxonomy" id="2212470"/>
    <lineage>
        <taxon>Bacteria</taxon>
        <taxon>Candidatus Eiseniibacteriota</taxon>
    </lineage>
</organism>
<feature type="domain" description="Transposase IS116/IS110/IS902 C-terminal" evidence="3">
    <location>
        <begin position="259"/>
        <end position="342"/>
    </location>
</feature>